<dbReference type="AlphaFoldDB" id="A0A8H7TWX8"/>
<protein>
    <recommendedName>
        <fullName evidence="1">Fungal-type protein kinase domain-containing protein</fullName>
    </recommendedName>
</protein>
<dbReference type="Pfam" id="PF17667">
    <property type="entry name" value="Pkinase_fungal"/>
    <property type="match status" value="1"/>
</dbReference>
<sequence length="455" mass="50309">MSGRFVEVPVARFKQLVPGQTLTKEVFEKLAALEFNEKVLRGLMFLIFLQCTVAQNVLNTCYDTQIKLASPSGQHKLVAKVTGNQTDPIIADGSTGKKPDVVLYPDTPKACEQYNLKNRGLPKSAEGDHKLEGSDQRQTVVQADDAATVQSDFHANTSWAWASLDGEDEQEATSSRSFKSDADGVAEARGQIIEYATEVMQNQHRLFCFMIVVAGCHARFLRWDQWGAIVSESFNFVKNKEIMFEFLYNYGAMTQVERGYDPTVIPATDSEIREMKVWKATIMKDERKRLSSYQEKCFDEAMSGKWPICKVFVPKEDIIRSASLEPKEAGCASAAALKVVDDADAVDNLLAGLELIVGRPLHASHLLIGQSTQAHVAYDIKNNRLVFIKTSWHAESKKVQTEHDTYIHLWSHGVQHIARPVSAGNVSSGGILQCTSKRGTSDVVGGMLAASSEDG</sequence>
<proteinExistence type="predicted"/>
<name>A0A8H7TWX8_9APHY</name>
<dbReference type="InterPro" id="IPR040976">
    <property type="entry name" value="Pkinase_fungal"/>
</dbReference>
<feature type="domain" description="Fungal-type protein kinase" evidence="1">
    <location>
        <begin position="180"/>
        <end position="276"/>
    </location>
</feature>
<evidence type="ECO:0000259" key="1">
    <source>
        <dbReference type="Pfam" id="PF17667"/>
    </source>
</evidence>
<evidence type="ECO:0000313" key="2">
    <source>
        <dbReference type="EMBL" id="KAF9799896.1"/>
    </source>
</evidence>
<organism evidence="2 3">
    <name type="scientific">Rhodonia placenta</name>
    <dbReference type="NCBI Taxonomy" id="104341"/>
    <lineage>
        <taxon>Eukaryota</taxon>
        <taxon>Fungi</taxon>
        <taxon>Dikarya</taxon>
        <taxon>Basidiomycota</taxon>
        <taxon>Agaricomycotina</taxon>
        <taxon>Agaricomycetes</taxon>
        <taxon>Polyporales</taxon>
        <taxon>Adustoporiaceae</taxon>
        <taxon>Rhodonia</taxon>
    </lineage>
</organism>
<dbReference type="EMBL" id="JADOXO010000845">
    <property type="protein sequence ID" value="KAF9799896.1"/>
    <property type="molecule type" value="Genomic_DNA"/>
</dbReference>
<gene>
    <name evidence="2" type="ORF">IEO21_10478</name>
</gene>
<accession>A0A8H7TWX8</accession>
<evidence type="ECO:0000313" key="3">
    <source>
        <dbReference type="Proteomes" id="UP000639403"/>
    </source>
</evidence>
<reference evidence="2" key="2">
    <citation type="journal article" name="Front. Microbiol.">
        <title>Degradative Capacity of Two Strains of Rhodonia placenta: From Phenotype to Genotype.</title>
        <authorList>
            <person name="Kolle M."/>
            <person name="Horta M.A.C."/>
            <person name="Nowrousian M."/>
            <person name="Ohm R.A."/>
            <person name="Benz J.P."/>
            <person name="Pilgard A."/>
        </authorList>
    </citation>
    <scope>NUCLEOTIDE SEQUENCE</scope>
    <source>
        <strain evidence="2">FPRL280</strain>
    </source>
</reference>
<dbReference type="Proteomes" id="UP000639403">
    <property type="component" value="Unassembled WGS sequence"/>
</dbReference>
<reference evidence="2" key="1">
    <citation type="submission" date="2020-11" db="EMBL/GenBank/DDBJ databases">
        <authorList>
            <person name="Koelle M."/>
            <person name="Horta M.A.C."/>
            <person name="Nowrousian M."/>
            <person name="Ohm R.A."/>
            <person name="Benz P."/>
            <person name="Pilgard A."/>
        </authorList>
    </citation>
    <scope>NUCLEOTIDE SEQUENCE</scope>
    <source>
        <strain evidence="2">FPRL280</strain>
    </source>
</reference>
<comment type="caution">
    <text evidence="2">The sequence shown here is derived from an EMBL/GenBank/DDBJ whole genome shotgun (WGS) entry which is preliminary data.</text>
</comment>